<comment type="caution">
    <text evidence="1">The sequence shown here is derived from an EMBL/GenBank/DDBJ whole genome shotgun (WGS) entry which is preliminary data.</text>
</comment>
<proteinExistence type="predicted"/>
<sequence length="71" mass="8045">MRCADCGGVYLGSHHYCTKRNIERKTLAEIHLDYLGGEGAIFSWEEVLNMICAELEDMHGVKNVCIITKEE</sequence>
<evidence type="ECO:0000313" key="1">
    <source>
        <dbReference type="EMBL" id="KKL12168.1"/>
    </source>
</evidence>
<reference evidence="1" key="1">
    <citation type="journal article" date="2015" name="Nature">
        <title>Complex archaea that bridge the gap between prokaryotes and eukaryotes.</title>
        <authorList>
            <person name="Spang A."/>
            <person name="Saw J.H."/>
            <person name="Jorgensen S.L."/>
            <person name="Zaremba-Niedzwiedzka K."/>
            <person name="Martijn J."/>
            <person name="Lind A.E."/>
            <person name="van Eijk R."/>
            <person name="Schleper C."/>
            <person name="Guy L."/>
            <person name="Ettema T.J."/>
        </authorList>
    </citation>
    <scope>NUCLEOTIDE SEQUENCE</scope>
</reference>
<accession>A0A0F9DJH1</accession>
<dbReference type="EMBL" id="LAZR01041368">
    <property type="protein sequence ID" value="KKL12168.1"/>
    <property type="molecule type" value="Genomic_DNA"/>
</dbReference>
<gene>
    <name evidence="1" type="ORF">LCGC14_2538460</name>
</gene>
<organism evidence="1">
    <name type="scientific">marine sediment metagenome</name>
    <dbReference type="NCBI Taxonomy" id="412755"/>
    <lineage>
        <taxon>unclassified sequences</taxon>
        <taxon>metagenomes</taxon>
        <taxon>ecological metagenomes</taxon>
    </lineage>
</organism>
<dbReference type="AlphaFoldDB" id="A0A0F9DJH1"/>
<name>A0A0F9DJH1_9ZZZZ</name>
<protein>
    <submittedName>
        <fullName evidence="1">Uncharacterized protein</fullName>
    </submittedName>
</protein>